<dbReference type="InterPro" id="IPR024752">
    <property type="entry name" value="Myb/SANT-like_dom"/>
</dbReference>
<reference evidence="3" key="1">
    <citation type="submission" date="2020-05" db="EMBL/GenBank/DDBJ databases">
        <title>WGS assembly of Panicum virgatum.</title>
        <authorList>
            <person name="Lovell J.T."/>
            <person name="Jenkins J."/>
            <person name="Shu S."/>
            <person name="Juenger T.E."/>
            <person name="Schmutz J."/>
        </authorList>
    </citation>
    <scope>NUCLEOTIDE SEQUENCE</scope>
    <source>
        <strain evidence="3">AP13</strain>
    </source>
</reference>
<feature type="compositionally biased region" description="Acidic residues" evidence="1">
    <location>
        <begin position="297"/>
        <end position="308"/>
    </location>
</feature>
<organism evidence="3 4">
    <name type="scientific">Panicum virgatum</name>
    <name type="common">Blackwell switchgrass</name>
    <dbReference type="NCBI Taxonomy" id="38727"/>
    <lineage>
        <taxon>Eukaryota</taxon>
        <taxon>Viridiplantae</taxon>
        <taxon>Streptophyta</taxon>
        <taxon>Embryophyta</taxon>
        <taxon>Tracheophyta</taxon>
        <taxon>Spermatophyta</taxon>
        <taxon>Magnoliopsida</taxon>
        <taxon>Liliopsida</taxon>
        <taxon>Poales</taxon>
        <taxon>Poaceae</taxon>
        <taxon>PACMAD clade</taxon>
        <taxon>Panicoideae</taxon>
        <taxon>Panicodae</taxon>
        <taxon>Paniceae</taxon>
        <taxon>Panicinae</taxon>
        <taxon>Panicum</taxon>
        <taxon>Panicum sect. Hiantes</taxon>
    </lineage>
</organism>
<feature type="region of interest" description="Disordered" evidence="1">
    <location>
        <begin position="286"/>
        <end position="344"/>
    </location>
</feature>
<feature type="compositionally biased region" description="Polar residues" evidence="1">
    <location>
        <begin position="319"/>
        <end position="337"/>
    </location>
</feature>
<gene>
    <name evidence="3" type="ORF">PVAP13_5NG082800</name>
</gene>
<feature type="region of interest" description="Disordered" evidence="1">
    <location>
        <begin position="59"/>
        <end position="144"/>
    </location>
</feature>
<feature type="compositionally biased region" description="Low complexity" evidence="1">
    <location>
        <begin position="91"/>
        <end position="111"/>
    </location>
</feature>
<dbReference type="Pfam" id="PF12776">
    <property type="entry name" value="Myb_DNA-bind_3"/>
    <property type="match status" value="1"/>
</dbReference>
<protein>
    <recommendedName>
        <fullName evidence="2">Myb/SANT-like domain-containing protein</fullName>
    </recommendedName>
</protein>
<proteinExistence type="predicted"/>
<dbReference type="EMBL" id="CM029046">
    <property type="protein sequence ID" value="KAG2586921.1"/>
    <property type="molecule type" value="Genomic_DNA"/>
</dbReference>
<feature type="domain" description="Myb/SANT-like" evidence="2">
    <location>
        <begin position="158"/>
        <end position="248"/>
    </location>
</feature>
<comment type="caution">
    <text evidence="3">The sequence shown here is derived from an EMBL/GenBank/DDBJ whole genome shotgun (WGS) entry which is preliminary data.</text>
</comment>
<keyword evidence="4" id="KW-1185">Reference proteome</keyword>
<dbReference type="AlphaFoldDB" id="A0A8T0RL20"/>
<evidence type="ECO:0000313" key="3">
    <source>
        <dbReference type="EMBL" id="KAG2586921.1"/>
    </source>
</evidence>
<evidence type="ECO:0000259" key="2">
    <source>
        <dbReference type="Pfam" id="PF12776"/>
    </source>
</evidence>
<feature type="region of interest" description="Disordered" evidence="1">
    <location>
        <begin position="1"/>
        <end position="28"/>
    </location>
</feature>
<name>A0A8T0RL20_PANVG</name>
<accession>A0A8T0RL20</accession>
<evidence type="ECO:0000313" key="4">
    <source>
        <dbReference type="Proteomes" id="UP000823388"/>
    </source>
</evidence>
<sequence length="487" mass="53580">MAPGSSAQGGSAGFTAGAYSNSGSSSLRPSRLDFDKLDLNLEHGWLEVQALLRGDEVQGSDLPRPIRIPPRGQHRTLGLRGPRSGRGGGRTAAAGGRRSGGTAAASAHGGRYAPFGRADLPARCPPAGPESAAADQATTGGGRRRRRAALADINRAAWTPEHTLAFCRIFCSQIHKGNCVKGVMNKSGWKEIKSRFYAATGFMHEREQFGNRYRQLKGLWQFIQQLRTDSGLGHQPDGSVLATEAWWNSNTMGHPEWKKLQTGWPIYLDELDRMFMGVAVDGSTSYIPRDENHLDDIPSDEEEDSEEDHDLHTPHSIGSKRTSNSSQSLRSTASSPNKKMKSPAVRAMVSQLQLHNDIQTQRNVAMEGFICKRQEEKQAEESKLEKHLDTIMDAARACGVTEDNAQLWVGVLKIAKDKAASYFFLRSMPPGRKALIEDYSRAGVHASDMGNEAADSDEEFDNFMMTQFMDDGADMDFIYDLTIGKYQ</sequence>
<dbReference type="PANTHER" id="PTHR47069:SF11">
    <property type="entry name" value="OS04G0275550 PROTEIN"/>
    <property type="match status" value="1"/>
</dbReference>
<dbReference type="Proteomes" id="UP000823388">
    <property type="component" value="Chromosome 5N"/>
</dbReference>
<dbReference type="PANTHER" id="PTHR47069">
    <property type="match status" value="1"/>
</dbReference>
<evidence type="ECO:0000256" key="1">
    <source>
        <dbReference type="SAM" id="MobiDB-lite"/>
    </source>
</evidence>